<dbReference type="Gene3D" id="3.40.630.30">
    <property type="match status" value="1"/>
</dbReference>
<evidence type="ECO:0000313" key="3">
    <source>
        <dbReference type="EMBL" id="EIW77310.1"/>
    </source>
</evidence>
<protein>
    <recommendedName>
        <fullName evidence="2">Acyltransferase MbtK/IucB-like conserved domain-containing protein</fullName>
    </recommendedName>
</protein>
<dbReference type="GO" id="GO:0016410">
    <property type="term" value="F:N-acyltransferase activity"/>
    <property type="evidence" value="ECO:0007669"/>
    <property type="project" value="TreeGrafter"/>
</dbReference>
<accession>A0A5M3MEG6</accession>
<dbReference type="RefSeq" id="XP_007772703.1">
    <property type="nucleotide sequence ID" value="XM_007774513.1"/>
</dbReference>
<dbReference type="GO" id="GO:0019290">
    <property type="term" value="P:siderophore biosynthetic process"/>
    <property type="evidence" value="ECO:0007669"/>
    <property type="project" value="InterPro"/>
</dbReference>
<dbReference type="OrthoDB" id="4250781at2759"/>
<feature type="domain" description="Acyltransferase MbtK/IucB-like conserved" evidence="2">
    <location>
        <begin position="97"/>
        <end position="145"/>
    </location>
</feature>
<comment type="similarity">
    <text evidence="1">Belongs to the lysine N-acyltransferase MbtK family.</text>
</comment>
<dbReference type="InterPro" id="IPR019432">
    <property type="entry name" value="Acyltransferase_MbtK/IucB-like"/>
</dbReference>
<dbReference type="SMART" id="SM01006">
    <property type="entry name" value="AlcB"/>
    <property type="match status" value="1"/>
</dbReference>
<dbReference type="AlphaFoldDB" id="A0A5M3MEG6"/>
<organism evidence="3 4">
    <name type="scientific">Coniophora puteana (strain RWD-64-598)</name>
    <name type="common">Brown rot fungus</name>
    <dbReference type="NCBI Taxonomy" id="741705"/>
    <lineage>
        <taxon>Eukaryota</taxon>
        <taxon>Fungi</taxon>
        <taxon>Dikarya</taxon>
        <taxon>Basidiomycota</taxon>
        <taxon>Agaricomycotina</taxon>
        <taxon>Agaricomycetes</taxon>
        <taxon>Agaricomycetidae</taxon>
        <taxon>Boletales</taxon>
        <taxon>Coniophorineae</taxon>
        <taxon>Coniophoraceae</taxon>
        <taxon>Coniophora</taxon>
    </lineage>
</organism>
<reference evidence="4" key="1">
    <citation type="journal article" date="2012" name="Science">
        <title>The Paleozoic origin of enzymatic lignin decomposition reconstructed from 31 fungal genomes.</title>
        <authorList>
            <person name="Floudas D."/>
            <person name="Binder M."/>
            <person name="Riley R."/>
            <person name="Barry K."/>
            <person name="Blanchette R.A."/>
            <person name="Henrissat B."/>
            <person name="Martinez A.T."/>
            <person name="Otillar R."/>
            <person name="Spatafora J.W."/>
            <person name="Yadav J.S."/>
            <person name="Aerts A."/>
            <person name="Benoit I."/>
            <person name="Boyd A."/>
            <person name="Carlson A."/>
            <person name="Copeland A."/>
            <person name="Coutinho P.M."/>
            <person name="de Vries R.P."/>
            <person name="Ferreira P."/>
            <person name="Findley K."/>
            <person name="Foster B."/>
            <person name="Gaskell J."/>
            <person name="Glotzer D."/>
            <person name="Gorecki P."/>
            <person name="Heitman J."/>
            <person name="Hesse C."/>
            <person name="Hori C."/>
            <person name="Igarashi K."/>
            <person name="Jurgens J.A."/>
            <person name="Kallen N."/>
            <person name="Kersten P."/>
            <person name="Kohler A."/>
            <person name="Kuees U."/>
            <person name="Kumar T.K.A."/>
            <person name="Kuo A."/>
            <person name="LaButti K."/>
            <person name="Larrondo L.F."/>
            <person name="Lindquist E."/>
            <person name="Ling A."/>
            <person name="Lombard V."/>
            <person name="Lucas S."/>
            <person name="Lundell T."/>
            <person name="Martin R."/>
            <person name="McLaughlin D.J."/>
            <person name="Morgenstern I."/>
            <person name="Morin E."/>
            <person name="Murat C."/>
            <person name="Nagy L.G."/>
            <person name="Nolan M."/>
            <person name="Ohm R.A."/>
            <person name="Patyshakuliyeva A."/>
            <person name="Rokas A."/>
            <person name="Ruiz-Duenas F.J."/>
            <person name="Sabat G."/>
            <person name="Salamov A."/>
            <person name="Samejima M."/>
            <person name="Schmutz J."/>
            <person name="Slot J.C."/>
            <person name="St John F."/>
            <person name="Stenlid J."/>
            <person name="Sun H."/>
            <person name="Sun S."/>
            <person name="Syed K."/>
            <person name="Tsang A."/>
            <person name="Wiebenga A."/>
            <person name="Young D."/>
            <person name="Pisabarro A."/>
            <person name="Eastwood D.C."/>
            <person name="Martin F."/>
            <person name="Cullen D."/>
            <person name="Grigoriev I.V."/>
            <person name="Hibbett D.S."/>
        </authorList>
    </citation>
    <scope>NUCLEOTIDE SEQUENCE [LARGE SCALE GENOMIC DNA]</scope>
    <source>
        <strain evidence="4">RWD-64-598 SS2</strain>
    </source>
</reference>
<evidence type="ECO:0000259" key="2">
    <source>
        <dbReference type="SMART" id="SM01006"/>
    </source>
</evidence>
<comment type="caution">
    <text evidence="3">The sequence shown here is derived from an EMBL/GenBank/DDBJ whole genome shotgun (WGS) entry which is preliminary data.</text>
</comment>
<dbReference type="PANTHER" id="PTHR31438:SF1">
    <property type="entry name" value="LYSINE N-ACYLTRANSFERASE C17G9.06C-RELATED"/>
    <property type="match status" value="1"/>
</dbReference>
<dbReference type="Proteomes" id="UP000053558">
    <property type="component" value="Unassembled WGS sequence"/>
</dbReference>
<dbReference type="SUPFAM" id="SSF55729">
    <property type="entry name" value="Acyl-CoA N-acyltransferases (Nat)"/>
    <property type="match status" value="1"/>
</dbReference>
<proteinExistence type="inferred from homology"/>
<dbReference type="EMBL" id="JH711584">
    <property type="protein sequence ID" value="EIW77310.1"/>
    <property type="molecule type" value="Genomic_DNA"/>
</dbReference>
<dbReference type="GeneID" id="19198804"/>
<evidence type="ECO:0000256" key="1">
    <source>
        <dbReference type="ARBA" id="ARBA00009893"/>
    </source>
</evidence>
<dbReference type="InterPro" id="IPR016181">
    <property type="entry name" value="Acyl_CoA_acyltransferase"/>
</dbReference>
<evidence type="ECO:0000313" key="4">
    <source>
        <dbReference type="Proteomes" id="UP000053558"/>
    </source>
</evidence>
<dbReference type="OMA" id="QRVICEP"/>
<dbReference type="PANTHER" id="PTHR31438">
    <property type="entry name" value="LYSINE N-ACYLTRANSFERASE C17G9.06C-RELATED"/>
    <property type="match status" value="1"/>
</dbReference>
<dbReference type="Pfam" id="PF13523">
    <property type="entry name" value="Acetyltransf_8"/>
    <property type="match status" value="1"/>
</dbReference>
<dbReference type="KEGG" id="cput:CONPUDRAFT_109863"/>
<keyword evidence="4" id="KW-1185">Reference proteome</keyword>
<name>A0A5M3MEG6_CONPW</name>
<sequence length="269" mass="30695">MRATFWQGAGTTGYHTRGWIPPSLSSPSLSDSATGSGTHVYPPFPFVPSFTRTDTVIASHPLRPTKPAPGEVMYRKWCPGVEPAGAMLEFAHFDLGSSADEETAHFSAFHKWHNYPRVIKGWNEQGSKEHHRRYLEGLNSNPNVIPMIMSWDGEVMGYVEFVWIKENHTAPYVPGGARDYDRGIHVLVGENKFRGFARTQAWHRAVFHYCFLADSRTDRVISEPKLDNSAMLKVDLDSAVHFEMIFDFPYKRSVLTSQPRERFFRLDML</sequence>
<gene>
    <name evidence="3" type="ORF">CONPUDRAFT_109863</name>
</gene>